<comment type="subcellular location">
    <subcellularLocation>
        <location evidence="1">Membrane</location>
        <topology evidence="1">Multi-pass membrane protein</topology>
    </subcellularLocation>
</comment>
<keyword evidence="5 11" id="KW-0378">Hydrolase</keyword>
<organism evidence="11 12">
    <name type="scientific">Christiangramia antarctica</name>
    <dbReference type="NCBI Taxonomy" id="2058158"/>
    <lineage>
        <taxon>Bacteria</taxon>
        <taxon>Pseudomonadati</taxon>
        <taxon>Bacteroidota</taxon>
        <taxon>Flavobacteriia</taxon>
        <taxon>Flavobacteriales</taxon>
        <taxon>Flavobacteriaceae</taxon>
        <taxon>Christiangramia</taxon>
    </lineage>
</organism>
<feature type="transmembrane region" description="Helical" evidence="9">
    <location>
        <begin position="7"/>
        <end position="30"/>
    </location>
</feature>
<evidence type="ECO:0000313" key="12">
    <source>
        <dbReference type="Proteomes" id="UP001597438"/>
    </source>
</evidence>
<sequence>MKASTPFVFTSSTIGFPLLFILLIWIVFWAEVKFGIRLSSYGVRPGEIVGLRGILFSPFIHSDIKHLFNNTIPLFILSLALFYFYRQISWKVLLIGMFTTGLLTWLIGREANHIGASGIIYLLASFLFFKGIFSKYYRLVALSLIVVFLYGGLIWYVTPMDPDISWEGHLSGLLSGLGLALVYRNKFYVAPKFEWEQPEYNAEDDLFMKHFDENGNFIESPQPPKGEKEALLPTKGEKLPEPEERSDEIGYNYIYKEDKEK</sequence>
<feature type="domain" description="Peptidase S54 rhomboid" evidence="10">
    <location>
        <begin position="54"/>
        <end position="184"/>
    </location>
</feature>
<feature type="region of interest" description="Disordered" evidence="8">
    <location>
        <begin position="217"/>
        <end position="251"/>
    </location>
</feature>
<dbReference type="PANTHER" id="PTHR43066:SF1">
    <property type="entry name" value="RHOMBOID PROTEIN 2"/>
    <property type="match status" value="1"/>
</dbReference>
<feature type="compositionally biased region" description="Basic and acidic residues" evidence="8">
    <location>
        <begin position="225"/>
        <end position="243"/>
    </location>
</feature>
<dbReference type="Proteomes" id="UP001597438">
    <property type="component" value="Unassembled WGS sequence"/>
</dbReference>
<evidence type="ECO:0000313" key="11">
    <source>
        <dbReference type="EMBL" id="MFD2833495.1"/>
    </source>
</evidence>
<dbReference type="Gene3D" id="1.20.1540.10">
    <property type="entry name" value="Rhomboid-like"/>
    <property type="match status" value="1"/>
</dbReference>
<dbReference type="InterPro" id="IPR022764">
    <property type="entry name" value="Peptidase_S54_rhomboid_dom"/>
</dbReference>
<dbReference type="Pfam" id="PF01694">
    <property type="entry name" value="Rhomboid"/>
    <property type="match status" value="1"/>
</dbReference>
<evidence type="ECO:0000256" key="6">
    <source>
        <dbReference type="ARBA" id="ARBA00022989"/>
    </source>
</evidence>
<dbReference type="GO" id="GO:0008233">
    <property type="term" value="F:peptidase activity"/>
    <property type="evidence" value="ECO:0007669"/>
    <property type="project" value="UniProtKB-KW"/>
</dbReference>
<dbReference type="EMBL" id="JBHUOJ010000020">
    <property type="protein sequence ID" value="MFD2833495.1"/>
    <property type="molecule type" value="Genomic_DNA"/>
</dbReference>
<feature type="transmembrane region" description="Helical" evidence="9">
    <location>
        <begin position="139"/>
        <end position="158"/>
    </location>
</feature>
<protein>
    <submittedName>
        <fullName evidence="11">Rhomboid family intramembrane serine protease</fullName>
        <ecNumber evidence="11">3.4.21.-</ecNumber>
    </submittedName>
</protein>
<feature type="transmembrane region" description="Helical" evidence="9">
    <location>
        <begin position="67"/>
        <end position="85"/>
    </location>
</feature>
<feature type="transmembrane region" description="Helical" evidence="9">
    <location>
        <begin position="92"/>
        <end position="108"/>
    </location>
</feature>
<reference evidence="12" key="1">
    <citation type="journal article" date="2019" name="Int. J. Syst. Evol. Microbiol.">
        <title>The Global Catalogue of Microorganisms (GCM) 10K type strain sequencing project: providing services to taxonomists for standard genome sequencing and annotation.</title>
        <authorList>
            <consortium name="The Broad Institute Genomics Platform"/>
            <consortium name="The Broad Institute Genome Sequencing Center for Infectious Disease"/>
            <person name="Wu L."/>
            <person name="Ma J."/>
        </authorList>
    </citation>
    <scope>NUCLEOTIDE SEQUENCE [LARGE SCALE GENOMIC DNA]</scope>
    <source>
        <strain evidence="12">KCTC 52925</strain>
    </source>
</reference>
<dbReference type="EC" id="3.4.21.-" evidence="11"/>
<comment type="caution">
    <text evidence="11">The sequence shown here is derived from an EMBL/GenBank/DDBJ whole genome shotgun (WGS) entry which is preliminary data.</text>
</comment>
<feature type="transmembrane region" description="Helical" evidence="9">
    <location>
        <begin position="164"/>
        <end position="183"/>
    </location>
</feature>
<evidence type="ECO:0000256" key="2">
    <source>
        <dbReference type="ARBA" id="ARBA00009045"/>
    </source>
</evidence>
<accession>A0ABW5X354</accession>
<comment type="similarity">
    <text evidence="2">Belongs to the peptidase S54 family.</text>
</comment>
<dbReference type="PANTHER" id="PTHR43066">
    <property type="entry name" value="RHOMBOID-RELATED PROTEIN"/>
    <property type="match status" value="1"/>
</dbReference>
<dbReference type="RefSeq" id="WP_251742454.1">
    <property type="nucleotide sequence ID" value="NZ_JBHUOJ010000020.1"/>
</dbReference>
<proteinExistence type="inferred from homology"/>
<gene>
    <name evidence="11" type="ORF">ACFSYS_09370</name>
</gene>
<evidence type="ECO:0000256" key="7">
    <source>
        <dbReference type="ARBA" id="ARBA00023136"/>
    </source>
</evidence>
<keyword evidence="3 11" id="KW-0645">Protease</keyword>
<keyword evidence="6 9" id="KW-1133">Transmembrane helix</keyword>
<evidence type="ECO:0000256" key="1">
    <source>
        <dbReference type="ARBA" id="ARBA00004141"/>
    </source>
</evidence>
<keyword evidence="7 9" id="KW-0472">Membrane</keyword>
<dbReference type="GO" id="GO:0006508">
    <property type="term" value="P:proteolysis"/>
    <property type="evidence" value="ECO:0007669"/>
    <property type="project" value="UniProtKB-KW"/>
</dbReference>
<evidence type="ECO:0000256" key="8">
    <source>
        <dbReference type="SAM" id="MobiDB-lite"/>
    </source>
</evidence>
<dbReference type="SUPFAM" id="SSF144091">
    <property type="entry name" value="Rhomboid-like"/>
    <property type="match status" value="1"/>
</dbReference>
<evidence type="ECO:0000259" key="10">
    <source>
        <dbReference type="Pfam" id="PF01694"/>
    </source>
</evidence>
<dbReference type="InterPro" id="IPR035952">
    <property type="entry name" value="Rhomboid-like_sf"/>
</dbReference>
<evidence type="ECO:0000256" key="5">
    <source>
        <dbReference type="ARBA" id="ARBA00022801"/>
    </source>
</evidence>
<evidence type="ECO:0000256" key="3">
    <source>
        <dbReference type="ARBA" id="ARBA00022670"/>
    </source>
</evidence>
<evidence type="ECO:0000256" key="9">
    <source>
        <dbReference type="SAM" id="Phobius"/>
    </source>
</evidence>
<keyword evidence="12" id="KW-1185">Reference proteome</keyword>
<name>A0ABW5X354_9FLAO</name>
<evidence type="ECO:0000256" key="4">
    <source>
        <dbReference type="ARBA" id="ARBA00022692"/>
    </source>
</evidence>
<feature type="transmembrane region" description="Helical" evidence="9">
    <location>
        <begin position="114"/>
        <end position="132"/>
    </location>
</feature>
<keyword evidence="4 9" id="KW-0812">Transmembrane</keyword>